<gene>
    <name evidence="1" type="ORF">G3T37_09725</name>
</gene>
<dbReference type="AlphaFoldDB" id="A0A7C9TQQ6"/>
<evidence type="ECO:0000313" key="1">
    <source>
        <dbReference type="EMBL" id="NEM91637.1"/>
    </source>
</evidence>
<dbReference type="RefSeq" id="WP_163473467.1">
    <property type="nucleotide sequence ID" value="NZ_JAAGWZ010000002.1"/>
</dbReference>
<comment type="caution">
    <text evidence="1">The sequence shown here is derived from an EMBL/GenBank/DDBJ whole genome shotgun (WGS) entry which is preliminary data.</text>
</comment>
<proteinExistence type="predicted"/>
<organism evidence="1 2">
    <name type="scientific">Galbitalea soli</name>
    <dbReference type="NCBI Taxonomy" id="1268042"/>
    <lineage>
        <taxon>Bacteria</taxon>
        <taxon>Bacillati</taxon>
        <taxon>Actinomycetota</taxon>
        <taxon>Actinomycetes</taxon>
        <taxon>Micrococcales</taxon>
        <taxon>Microbacteriaceae</taxon>
        <taxon>Galbitalea</taxon>
    </lineage>
</organism>
<dbReference type="SUPFAM" id="SSF159888">
    <property type="entry name" value="YdhG-like"/>
    <property type="match status" value="1"/>
</dbReference>
<dbReference type="EMBL" id="JAAGWZ010000002">
    <property type="protein sequence ID" value="NEM91637.1"/>
    <property type="molecule type" value="Genomic_DNA"/>
</dbReference>
<reference evidence="1 2" key="1">
    <citation type="journal article" date="2014" name="Int. J. Syst. Evol. Microbiol.">
        <title>Description of Galbitalea soli gen. nov., sp. nov., and Frondihabitans sucicola sp. nov.</title>
        <authorList>
            <person name="Kim S.J."/>
            <person name="Lim J.M."/>
            <person name="Ahn J.H."/>
            <person name="Weon H.Y."/>
            <person name="Hamada M."/>
            <person name="Suzuki K."/>
            <person name="Ahn T.Y."/>
            <person name="Kwon S.W."/>
        </authorList>
    </citation>
    <scope>NUCLEOTIDE SEQUENCE [LARGE SCALE GENOMIC DNA]</scope>
    <source>
        <strain evidence="1 2">NBRC 108727</strain>
    </source>
</reference>
<keyword evidence="2" id="KW-1185">Reference proteome</keyword>
<accession>A0A7C9TQQ6</accession>
<dbReference type="Proteomes" id="UP000479756">
    <property type="component" value="Unassembled WGS sequence"/>
</dbReference>
<sequence length="145" mass="15488">MATTKKTSSGPGFSAEEKAAMKQRAAELKLAATREAGAQALADAIAGMTGLDQVLAQQLDEIIMAAVPEFAKKTYYGFPAYVRNDKTILFFKPAAKFKERYATLTFESVATLDDGTMWPVAYAVTAPLTAEQAATVTELVRKAAG</sequence>
<protein>
    <submittedName>
        <fullName evidence="1">DUF1801 domain-containing protein</fullName>
    </submittedName>
</protein>
<evidence type="ECO:0000313" key="2">
    <source>
        <dbReference type="Proteomes" id="UP000479756"/>
    </source>
</evidence>
<name>A0A7C9TQQ6_9MICO</name>